<feature type="region of interest" description="Disordered" evidence="1">
    <location>
        <begin position="510"/>
        <end position="552"/>
    </location>
</feature>
<feature type="compositionally biased region" description="Polar residues" evidence="1">
    <location>
        <begin position="92"/>
        <end position="119"/>
    </location>
</feature>
<feature type="region of interest" description="Disordered" evidence="1">
    <location>
        <begin position="92"/>
        <end position="120"/>
    </location>
</feature>
<dbReference type="CDD" id="cd00167">
    <property type="entry name" value="SANT"/>
    <property type="match status" value="1"/>
</dbReference>
<evidence type="ECO:0000256" key="1">
    <source>
        <dbReference type="SAM" id="MobiDB-lite"/>
    </source>
</evidence>
<feature type="compositionally biased region" description="Basic and acidic residues" evidence="1">
    <location>
        <begin position="415"/>
        <end position="425"/>
    </location>
</feature>
<accession>A0A1V6NMF6</accession>
<evidence type="ECO:0000313" key="4">
    <source>
        <dbReference type="EMBL" id="OQD67115.1"/>
    </source>
</evidence>
<evidence type="ECO:0000313" key="5">
    <source>
        <dbReference type="Proteomes" id="UP000191522"/>
    </source>
</evidence>
<name>A0A1V6NMF6_PENDC</name>
<dbReference type="InterPro" id="IPR001005">
    <property type="entry name" value="SANT/Myb"/>
</dbReference>
<gene>
    <name evidence="4" type="ORF">PENDEC_c046G07200</name>
    <name evidence="3" type="ORF">PENDEC_c075G01067</name>
</gene>
<evidence type="ECO:0000313" key="3">
    <source>
        <dbReference type="EMBL" id="OQD65596.1"/>
    </source>
</evidence>
<feature type="compositionally biased region" description="Acidic residues" evidence="1">
    <location>
        <begin position="400"/>
        <end position="413"/>
    </location>
</feature>
<dbReference type="InterPro" id="IPR009057">
    <property type="entry name" value="Homeodomain-like_sf"/>
</dbReference>
<reference evidence="5" key="2">
    <citation type="journal article" date="2017" name="Nat. Microbiol.">
        <title>Global analysis of biosynthetic gene clusters reveals vast potential of secondary metabolite production in Penicillium species.</title>
        <authorList>
            <person name="Nielsen J.C."/>
            <person name="Grijseels S."/>
            <person name="Prigent S."/>
            <person name="Ji B."/>
            <person name="Dainat J."/>
            <person name="Nielsen K.F."/>
            <person name="Frisvad J.C."/>
            <person name="Workman M."/>
            <person name="Nielsen J."/>
        </authorList>
    </citation>
    <scope>NUCLEOTIDE SEQUENCE [LARGE SCALE GENOMIC DNA]</scope>
    <source>
        <strain evidence="5">IBT 11843</strain>
    </source>
</reference>
<sequence>MPPISLDDVIQYRPPAKESHCEPVRKPNSEARFAPLSSWDQAVRAPFLPSRPPVASHWKSKRAFDMHTYSYSSGESERSSFLSEPAQETSLGHLNDFNSEFSKASQSKDTSATISSACSTERDPRVACNARLQQGISGRYLRDPQDTEHHDSDSRFTQDTEDVIGLENLQLPDISSIVPNSDELGLPQAQEGVSREIEISDLPDNPNMHTIDWRQIGPTVDLSNQSVATNEEGLALAEEEQHDTRRDSPNYTQSLASDLATNLHEANSELPTCDIGESTKAENHNNGPVTEIQVAGGHDADEETPSHQEDWYQINDEENLPVCSKDDGDGNTARSVSFSLQCNERSRCSSPERDTRSSPALEPPSVVILNSRSQVSEYRKSDLTPSKKVSSKRRHRSEVSCEDNSDDNDDPSDSDYVHDSDDDPRGNSAIPHRTKRVRRAAAPRAAKFSRHNALRNSANEAEFLDMPADQTLLTSLRDIETIPVRGFLTRQILLSKVVYSFTVEEQSDHSCVRESGGIPSDSRNQVGSRPTKSHHPKLSRAGTNDRPTRSLSEDDQLLIELKEDRGLPWKKIAKFFPGRSEGSLQVRYCTRLKCRHAGGLSRRKNVEKCVSRERYGPPQRRQVVDRYSPV</sequence>
<keyword evidence="5" id="KW-1185">Reference proteome</keyword>
<comment type="caution">
    <text evidence="3">The sequence shown here is derived from an EMBL/GenBank/DDBJ whole genome shotgun (WGS) entry which is preliminary data.</text>
</comment>
<organism evidence="3 5">
    <name type="scientific">Penicillium decumbens</name>
    <dbReference type="NCBI Taxonomy" id="69771"/>
    <lineage>
        <taxon>Eukaryota</taxon>
        <taxon>Fungi</taxon>
        <taxon>Dikarya</taxon>
        <taxon>Ascomycota</taxon>
        <taxon>Pezizomycotina</taxon>
        <taxon>Eurotiomycetes</taxon>
        <taxon>Eurotiomycetidae</taxon>
        <taxon>Eurotiales</taxon>
        <taxon>Aspergillaceae</taxon>
        <taxon>Penicillium</taxon>
    </lineage>
</organism>
<feature type="compositionally biased region" description="Basic residues" evidence="1">
    <location>
        <begin position="432"/>
        <end position="453"/>
    </location>
</feature>
<dbReference type="PROSITE" id="PS50090">
    <property type="entry name" value="MYB_LIKE"/>
    <property type="match status" value="1"/>
</dbReference>
<protein>
    <recommendedName>
        <fullName evidence="2">Myb-like domain-containing protein</fullName>
    </recommendedName>
</protein>
<feature type="region of interest" description="Disordered" evidence="1">
    <location>
        <begin position="273"/>
        <end position="292"/>
    </location>
</feature>
<feature type="domain" description="Myb-like" evidence="2">
    <location>
        <begin position="553"/>
        <end position="592"/>
    </location>
</feature>
<feature type="compositionally biased region" description="Basic and acidic residues" evidence="1">
    <location>
        <begin position="344"/>
        <end position="356"/>
    </location>
</feature>
<dbReference type="EMBL" id="MDYL01000046">
    <property type="protein sequence ID" value="OQD67115.1"/>
    <property type="molecule type" value="Genomic_DNA"/>
</dbReference>
<dbReference type="Proteomes" id="UP000191522">
    <property type="component" value="Unassembled WGS sequence"/>
</dbReference>
<dbReference type="Pfam" id="PF13921">
    <property type="entry name" value="Myb_DNA-bind_6"/>
    <property type="match status" value="1"/>
</dbReference>
<dbReference type="OMA" id="NADEFTM"/>
<dbReference type="SUPFAM" id="SSF46689">
    <property type="entry name" value="Homeodomain-like"/>
    <property type="match status" value="1"/>
</dbReference>
<feature type="region of interest" description="Disordered" evidence="1">
    <location>
        <begin position="341"/>
        <end position="453"/>
    </location>
</feature>
<evidence type="ECO:0000259" key="2">
    <source>
        <dbReference type="PROSITE" id="PS50090"/>
    </source>
</evidence>
<dbReference type="EMBL" id="MDYL01000075">
    <property type="protein sequence ID" value="OQD65596.1"/>
    <property type="molecule type" value="Genomic_DNA"/>
</dbReference>
<dbReference type="Gene3D" id="1.10.10.60">
    <property type="entry name" value="Homeodomain-like"/>
    <property type="match status" value="1"/>
</dbReference>
<reference evidence="3" key="1">
    <citation type="submission" date="2016-08" db="EMBL/GenBank/DDBJ databases">
        <title>Uncovering the secondary metabolism of Penicillium species provides insights into the evolution of 6-MSA pathways.</title>
        <authorList>
            <person name="Nielsen J.C."/>
            <person name="Nielsen J."/>
        </authorList>
    </citation>
    <scope>NUCLEOTIDE SEQUENCE [LARGE SCALE GENOMIC DNA]</scope>
    <source>
        <strain evidence="3">IBT 11843</strain>
    </source>
</reference>
<proteinExistence type="predicted"/>
<feature type="compositionally biased region" description="Polar residues" evidence="1">
    <location>
        <begin position="521"/>
        <end position="530"/>
    </location>
</feature>
<dbReference type="AlphaFoldDB" id="A0A1V6NMF6"/>
<dbReference type="OrthoDB" id="2143914at2759"/>